<dbReference type="Pfam" id="PF12266">
    <property type="entry name" value="DUF3613"/>
    <property type="match status" value="1"/>
</dbReference>
<reference evidence="3 5" key="2">
    <citation type="submission" date="2020-09" db="EMBL/GenBank/DDBJ databases">
        <title>Co-existence of a novel multidrug-resistance efflux pump with carbapenem resistance gene blaVIM-2 in one megaplasmid in Pseudomonas putida.</title>
        <authorList>
            <person name="Peng K."/>
            <person name="Li R."/>
        </authorList>
    </citation>
    <scope>NUCLEOTIDE SEQUENCE [LARGE SCALE GENOMIC DNA]</scope>
    <source>
        <strain evidence="3 5">ZXPA-20</strain>
    </source>
</reference>
<reference evidence="2 4" key="1">
    <citation type="submission" date="2015-11" db="EMBL/GenBank/DDBJ databases">
        <title>Complete genome sequencing of a biphenyl-degrading bacterium, Pseudomonas putida KF715 (=NBRC110667).</title>
        <authorList>
            <person name="Suenaga H."/>
            <person name="Fujihara N."/>
            <person name="Watanabe T."/>
            <person name="Hirose J."/>
            <person name="Kimura N."/>
            <person name="Yamazoe A."/>
            <person name="Hosoyama A."/>
            <person name="Shimodaira J."/>
            <person name="Furukawa K."/>
        </authorList>
    </citation>
    <scope>NUCLEOTIDE SEQUENCE [LARGE SCALE GENOMIC DNA]</scope>
    <source>
        <strain evidence="2 4">KF715</strain>
    </source>
</reference>
<accession>A0A1L7NJB2</accession>
<sequence>MIRYVMLLACCVGSATLMAEQYPPHAAPDETATERLLRVQSSGEQASRRLQVQTARERDQSMQRWLDTYKYEIPDFYRWTKMAERNN</sequence>
<feature type="signal peptide" evidence="1">
    <location>
        <begin position="1"/>
        <end position="19"/>
    </location>
</feature>
<evidence type="ECO:0000313" key="5">
    <source>
        <dbReference type="Proteomes" id="UP000516786"/>
    </source>
</evidence>
<evidence type="ECO:0000313" key="2">
    <source>
        <dbReference type="EMBL" id="BAW25558.1"/>
    </source>
</evidence>
<gene>
    <name evidence="3" type="ORF">ID616_25225</name>
    <name evidence="2" type="ORF">KF715C_ch49850</name>
</gene>
<protein>
    <submittedName>
        <fullName evidence="3">DUF3613 domain-containing protein</fullName>
    </submittedName>
</protein>
<evidence type="ECO:0000313" key="4">
    <source>
        <dbReference type="Proteomes" id="UP000218731"/>
    </source>
</evidence>
<proteinExistence type="predicted"/>
<dbReference type="RefSeq" id="WP_016489051.1">
    <property type="nucleotide sequence ID" value="NZ_AP015029.1"/>
</dbReference>
<dbReference type="Proteomes" id="UP000516786">
    <property type="component" value="Chromosome"/>
</dbReference>
<dbReference type="EMBL" id="AP015029">
    <property type="protein sequence ID" value="BAW25558.1"/>
    <property type="molecule type" value="Genomic_DNA"/>
</dbReference>
<organism evidence="2 4">
    <name type="scientific">Pseudomonas putida</name>
    <name type="common">Arthrobacter siderocapsulatus</name>
    <dbReference type="NCBI Taxonomy" id="303"/>
    <lineage>
        <taxon>Bacteria</taxon>
        <taxon>Pseudomonadati</taxon>
        <taxon>Pseudomonadota</taxon>
        <taxon>Gammaproteobacteria</taxon>
        <taxon>Pseudomonadales</taxon>
        <taxon>Pseudomonadaceae</taxon>
        <taxon>Pseudomonas</taxon>
    </lineage>
</organism>
<evidence type="ECO:0000313" key="3">
    <source>
        <dbReference type="EMBL" id="QOC97316.1"/>
    </source>
</evidence>
<evidence type="ECO:0000256" key="1">
    <source>
        <dbReference type="SAM" id="SignalP"/>
    </source>
</evidence>
<feature type="chain" id="PRO_5044375730" evidence="1">
    <location>
        <begin position="20"/>
        <end position="87"/>
    </location>
</feature>
<dbReference type="InterPro" id="IPR022053">
    <property type="entry name" value="DUF3613"/>
</dbReference>
<dbReference type="Proteomes" id="UP000218731">
    <property type="component" value="Chromosome 1"/>
</dbReference>
<dbReference type="EMBL" id="CP061723">
    <property type="protein sequence ID" value="QOC97316.1"/>
    <property type="molecule type" value="Genomic_DNA"/>
</dbReference>
<keyword evidence="1" id="KW-0732">Signal</keyword>
<dbReference type="AlphaFoldDB" id="A0A1L7NJB2"/>
<name>A0A1L7NJB2_PSEPU</name>